<dbReference type="KEGG" id="dmm:dnm_068800"/>
<dbReference type="AlphaFoldDB" id="A0A975BSI8"/>
<accession>A0A975BSI8</accession>
<reference evidence="1" key="1">
    <citation type="journal article" date="2021" name="Microb. Physiol.">
        <title>Proteogenomic Insights into the Physiology of Marine, Sulfate-Reducing, Filamentous Desulfonema limicola and Desulfonema magnum.</title>
        <authorList>
            <person name="Schnaars V."/>
            <person name="Wohlbrand L."/>
            <person name="Scheve S."/>
            <person name="Hinrichs C."/>
            <person name="Reinhardt R."/>
            <person name="Rabus R."/>
        </authorList>
    </citation>
    <scope>NUCLEOTIDE SEQUENCE</scope>
    <source>
        <strain evidence="1">4be13</strain>
    </source>
</reference>
<evidence type="ECO:0000313" key="2">
    <source>
        <dbReference type="Proteomes" id="UP000663722"/>
    </source>
</evidence>
<evidence type="ECO:0000313" key="1">
    <source>
        <dbReference type="EMBL" id="QTA90818.1"/>
    </source>
</evidence>
<sequence>MKKKMILSEDRQATTIQLKIPADVSDDLERVARAKGMADCQPLIRFYVGQGLRKDLAELRKKNAAQEARKVLGKHNVDPRIIDEVMAAVS</sequence>
<name>A0A975BSI8_9BACT</name>
<dbReference type="RefSeq" id="WP_207678846.1">
    <property type="nucleotide sequence ID" value="NZ_CP061800.1"/>
</dbReference>
<dbReference type="EMBL" id="CP061800">
    <property type="protein sequence ID" value="QTA90818.1"/>
    <property type="molecule type" value="Genomic_DNA"/>
</dbReference>
<gene>
    <name evidence="1" type="ORF">dnm_068800</name>
</gene>
<keyword evidence="2" id="KW-1185">Reference proteome</keyword>
<organism evidence="1 2">
    <name type="scientific">Desulfonema magnum</name>
    <dbReference type="NCBI Taxonomy" id="45655"/>
    <lineage>
        <taxon>Bacteria</taxon>
        <taxon>Pseudomonadati</taxon>
        <taxon>Thermodesulfobacteriota</taxon>
        <taxon>Desulfobacteria</taxon>
        <taxon>Desulfobacterales</taxon>
        <taxon>Desulfococcaceae</taxon>
        <taxon>Desulfonema</taxon>
    </lineage>
</organism>
<proteinExistence type="predicted"/>
<protein>
    <submittedName>
        <fullName evidence="1">Uncharacterized protein</fullName>
    </submittedName>
</protein>
<dbReference type="Proteomes" id="UP000663722">
    <property type="component" value="Chromosome"/>
</dbReference>